<evidence type="ECO:0000256" key="3">
    <source>
        <dbReference type="ARBA" id="ARBA00022723"/>
    </source>
</evidence>
<dbReference type="Pfam" id="PF05485">
    <property type="entry name" value="THAP"/>
    <property type="match status" value="1"/>
</dbReference>
<evidence type="ECO:0000256" key="6">
    <source>
        <dbReference type="ARBA" id="ARBA00023015"/>
    </source>
</evidence>
<organism evidence="14 15">
    <name type="scientific">Acyrthosiphon pisum</name>
    <name type="common">Pea aphid</name>
    <dbReference type="NCBI Taxonomy" id="7029"/>
    <lineage>
        <taxon>Eukaryota</taxon>
        <taxon>Metazoa</taxon>
        <taxon>Ecdysozoa</taxon>
        <taxon>Arthropoda</taxon>
        <taxon>Hexapoda</taxon>
        <taxon>Insecta</taxon>
        <taxon>Pterygota</taxon>
        <taxon>Neoptera</taxon>
        <taxon>Paraneoptera</taxon>
        <taxon>Hemiptera</taxon>
        <taxon>Sternorrhyncha</taxon>
        <taxon>Aphidomorpha</taxon>
        <taxon>Aphidoidea</taxon>
        <taxon>Aphididae</taxon>
        <taxon>Macrosiphini</taxon>
        <taxon>Acyrthosiphon</taxon>
    </lineage>
</organism>
<keyword evidence="10" id="KW-0539">Nucleus</keyword>
<keyword evidence="6" id="KW-0805">Transcription regulation</keyword>
<dbReference type="PANTHER" id="PTHR46600">
    <property type="entry name" value="THAP DOMAIN-CONTAINING"/>
    <property type="match status" value="1"/>
</dbReference>
<evidence type="ECO:0000256" key="9">
    <source>
        <dbReference type="ARBA" id="ARBA00023163"/>
    </source>
</evidence>
<keyword evidence="8 12" id="KW-0238">DNA-binding</keyword>
<keyword evidence="15" id="KW-1185">Reference proteome</keyword>
<proteinExistence type="inferred from homology"/>
<evidence type="ECO:0000256" key="1">
    <source>
        <dbReference type="ARBA" id="ARBA00004642"/>
    </source>
</evidence>
<evidence type="ECO:0000256" key="4">
    <source>
        <dbReference type="ARBA" id="ARBA00022771"/>
    </source>
</evidence>
<dbReference type="GeneID" id="100569807"/>
<keyword evidence="5" id="KW-0862">Zinc</keyword>
<dbReference type="PANTHER" id="PTHR46600:SF1">
    <property type="entry name" value="THAP DOMAIN-CONTAINING PROTEIN 1"/>
    <property type="match status" value="1"/>
</dbReference>
<keyword evidence="9" id="KW-0804">Transcription</keyword>
<dbReference type="Proteomes" id="UP000007819">
    <property type="component" value="Chromosome A2"/>
</dbReference>
<dbReference type="RefSeq" id="XP_003244651.1">
    <property type="nucleotide sequence ID" value="XM_003244603.3"/>
</dbReference>
<reference evidence="14" key="2">
    <citation type="submission" date="2022-06" db="UniProtKB">
        <authorList>
            <consortium name="EnsemblMetazoa"/>
        </authorList>
    </citation>
    <scope>IDENTIFICATION</scope>
</reference>
<keyword evidence="3" id="KW-0479">Metal-binding</keyword>
<dbReference type="GO" id="GO:0008270">
    <property type="term" value="F:zinc ion binding"/>
    <property type="evidence" value="ECO:0007669"/>
    <property type="project" value="UniProtKB-KW"/>
</dbReference>
<comment type="similarity">
    <text evidence="2">Belongs to the THAP1 family.</text>
</comment>
<dbReference type="Gene3D" id="6.20.210.20">
    <property type="entry name" value="THAP domain"/>
    <property type="match status" value="1"/>
</dbReference>
<comment type="subcellular location">
    <subcellularLocation>
        <location evidence="1">Nucleus</location>
        <location evidence="1">Nucleoplasm</location>
    </subcellularLocation>
</comment>
<evidence type="ECO:0000256" key="8">
    <source>
        <dbReference type="ARBA" id="ARBA00023125"/>
    </source>
</evidence>
<evidence type="ECO:0000259" key="13">
    <source>
        <dbReference type="PROSITE" id="PS50950"/>
    </source>
</evidence>
<dbReference type="SUPFAM" id="SSF57716">
    <property type="entry name" value="Glucocorticoid receptor-like (DNA-binding domain)"/>
    <property type="match status" value="1"/>
</dbReference>
<dbReference type="PROSITE" id="PS50950">
    <property type="entry name" value="ZF_THAP"/>
    <property type="match status" value="1"/>
</dbReference>
<evidence type="ECO:0000256" key="11">
    <source>
        <dbReference type="ARBA" id="ARBA00023306"/>
    </source>
</evidence>
<dbReference type="InterPro" id="IPR026516">
    <property type="entry name" value="THAP1/10"/>
</dbReference>
<evidence type="ECO:0000256" key="5">
    <source>
        <dbReference type="ARBA" id="ARBA00022833"/>
    </source>
</evidence>
<accession>A0A8R2AE18</accession>
<dbReference type="GO" id="GO:0043565">
    <property type="term" value="F:sequence-specific DNA binding"/>
    <property type="evidence" value="ECO:0007669"/>
    <property type="project" value="InterPro"/>
</dbReference>
<evidence type="ECO:0000256" key="2">
    <source>
        <dbReference type="ARBA" id="ARBA00006177"/>
    </source>
</evidence>
<keyword evidence="11" id="KW-0131">Cell cycle</keyword>
<dbReference type="InterPro" id="IPR038441">
    <property type="entry name" value="THAP_Znf_sf"/>
</dbReference>
<evidence type="ECO:0000313" key="15">
    <source>
        <dbReference type="Proteomes" id="UP000007819"/>
    </source>
</evidence>
<reference evidence="15" key="1">
    <citation type="submission" date="2010-06" db="EMBL/GenBank/DDBJ databases">
        <authorList>
            <person name="Jiang H."/>
            <person name="Abraham K."/>
            <person name="Ali S."/>
            <person name="Alsbrooks S.L."/>
            <person name="Anim B.N."/>
            <person name="Anosike U.S."/>
            <person name="Attaway T."/>
            <person name="Bandaranaike D.P."/>
            <person name="Battles P.K."/>
            <person name="Bell S.N."/>
            <person name="Bell A.V."/>
            <person name="Beltran B."/>
            <person name="Bickham C."/>
            <person name="Bustamante Y."/>
            <person name="Caleb T."/>
            <person name="Canada A."/>
            <person name="Cardenas V."/>
            <person name="Carter K."/>
            <person name="Chacko J."/>
            <person name="Chandrabose M.N."/>
            <person name="Chavez D."/>
            <person name="Chavez A."/>
            <person name="Chen L."/>
            <person name="Chu H.-S."/>
            <person name="Claassen K.J."/>
            <person name="Cockrell R."/>
            <person name="Collins M."/>
            <person name="Cooper J.A."/>
            <person name="Cree A."/>
            <person name="Curry S.M."/>
            <person name="Da Y."/>
            <person name="Dao M.D."/>
            <person name="Das B."/>
            <person name="Davila M.-L."/>
            <person name="Davy-Carroll L."/>
            <person name="Denson S."/>
            <person name="Dinh H."/>
            <person name="Ebong V.E."/>
            <person name="Edwards J.R."/>
            <person name="Egan A."/>
            <person name="El-Daye J."/>
            <person name="Escobedo L."/>
            <person name="Fernandez S."/>
            <person name="Fernando P.R."/>
            <person name="Flagg N."/>
            <person name="Forbes L.D."/>
            <person name="Fowler R.G."/>
            <person name="Fu Q."/>
            <person name="Gabisi R.A."/>
            <person name="Ganer J."/>
            <person name="Garbino Pronczuk A."/>
            <person name="Garcia R.M."/>
            <person name="Garner T."/>
            <person name="Garrett T.E."/>
            <person name="Gonzalez D.A."/>
            <person name="Hamid H."/>
            <person name="Hawkins E.S."/>
            <person name="Hirani K."/>
            <person name="Hogues M.E."/>
            <person name="Hollins B."/>
            <person name="Hsiao C.-H."/>
            <person name="Jabil R."/>
            <person name="James M.L."/>
            <person name="Jhangiani S.N."/>
            <person name="Johnson B."/>
            <person name="Johnson Q."/>
            <person name="Joshi V."/>
            <person name="Kalu J.B."/>
            <person name="Kam C."/>
            <person name="Kashfia A."/>
            <person name="Keebler J."/>
            <person name="Kisamo H."/>
            <person name="Kovar C.L."/>
            <person name="Lago L.A."/>
            <person name="Lai C.-Y."/>
            <person name="Laidlaw J."/>
            <person name="Lara F."/>
            <person name="Le T.-K."/>
            <person name="Lee S.L."/>
            <person name="Legall F.H."/>
            <person name="Lemon S.J."/>
            <person name="Lewis L.R."/>
            <person name="Li B."/>
            <person name="Liu Y."/>
            <person name="Liu Y.-S."/>
            <person name="Lopez J."/>
            <person name="Lozado R.J."/>
            <person name="Lu J."/>
            <person name="Madu R.C."/>
            <person name="Maheshwari M."/>
            <person name="Maheshwari R."/>
            <person name="Malloy K."/>
            <person name="Martinez E."/>
            <person name="Mathew T."/>
            <person name="Mercado I.C."/>
            <person name="Mercado C."/>
            <person name="Meyer B."/>
            <person name="Montgomery K."/>
            <person name="Morgan M.B."/>
            <person name="Munidasa M."/>
            <person name="Nazareth L.V."/>
            <person name="Nelson J."/>
            <person name="Ng B.M."/>
            <person name="Nguyen N.B."/>
            <person name="Nguyen P.Q."/>
            <person name="Nguyen T."/>
            <person name="Obregon M."/>
            <person name="Okwuonu G.O."/>
            <person name="Onwere C.G."/>
            <person name="Orozco G."/>
            <person name="Parra A."/>
            <person name="Patel S."/>
            <person name="Patil S."/>
            <person name="Perez A."/>
            <person name="Perez Y."/>
            <person name="Pham C."/>
            <person name="Primus E.L."/>
            <person name="Pu L.-L."/>
            <person name="Puazo M."/>
            <person name="Qin X."/>
            <person name="Quiroz J.B."/>
            <person name="Reese J."/>
            <person name="Richards S."/>
            <person name="Rives C.M."/>
            <person name="Robberts R."/>
            <person name="Ruiz S.J."/>
            <person name="Ruiz M.J."/>
            <person name="Santibanez J."/>
            <person name="Schneider B.W."/>
            <person name="Sisson I."/>
            <person name="Smith M."/>
            <person name="Sodergren E."/>
            <person name="Song X.-Z."/>
            <person name="Song B.B."/>
            <person name="Summersgill H."/>
            <person name="Thelus R."/>
            <person name="Thornton R.D."/>
            <person name="Trejos Z.Y."/>
            <person name="Usmani K."/>
            <person name="Vattathil S."/>
            <person name="Villasana D."/>
            <person name="Walker D.L."/>
            <person name="Wang S."/>
            <person name="Wang K."/>
            <person name="White C.S."/>
            <person name="Williams A.C."/>
            <person name="Williamson J."/>
            <person name="Wilson K."/>
            <person name="Woghiren I.O."/>
            <person name="Woodworth J.R."/>
            <person name="Worley K.C."/>
            <person name="Wright R.A."/>
            <person name="Wu W."/>
            <person name="Young L."/>
            <person name="Zhang L."/>
            <person name="Zhang J."/>
            <person name="Zhu Y."/>
            <person name="Muzny D.M."/>
            <person name="Weinstock G."/>
            <person name="Gibbs R.A."/>
        </authorList>
    </citation>
    <scope>NUCLEOTIDE SEQUENCE [LARGE SCALE GENOMIC DNA]</scope>
    <source>
        <strain evidence="15">LSR1</strain>
    </source>
</reference>
<evidence type="ECO:0000313" key="14">
    <source>
        <dbReference type="EnsemblMetazoa" id="XP_003244651.1"/>
    </source>
</evidence>
<evidence type="ECO:0000256" key="10">
    <source>
        <dbReference type="ARBA" id="ARBA00023242"/>
    </source>
</evidence>
<keyword evidence="4 12" id="KW-0863">Zinc-finger</keyword>
<name>A0A8R2AE18_ACYPI</name>
<feature type="domain" description="THAP-type" evidence="13">
    <location>
        <begin position="1"/>
        <end position="84"/>
    </location>
</feature>
<dbReference type="InterPro" id="IPR006612">
    <property type="entry name" value="THAP_Znf"/>
</dbReference>
<sequence length="179" mass="20088">MVLMCSVPLCKSVSSKQHNVKLHKFAASEELKRKWLDSIKLYYPNFKISKFSLVCSKHFAEIDFIKTTRSKSFSLRKDAVPSLFDVEECVYVFNDIYGDPNISSLSTVDVMEVEPTYSFCKDAVPTLFDDEECVYVFNDSELDGDSNIPSTSIIDVMETSKGVTTSPKMSNNSNISGPS</sequence>
<dbReference type="EnsemblMetazoa" id="XM_003244603.4">
    <property type="protein sequence ID" value="XP_003244651.1"/>
    <property type="gene ID" value="LOC100569807"/>
</dbReference>
<evidence type="ECO:0000256" key="7">
    <source>
        <dbReference type="ARBA" id="ARBA00023054"/>
    </source>
</evidence>
<keyword evidence="7" id="KW-0175">Coiled coil</keyword>
<dbReference type="SMART" id="SM00980">
    <property type="entry name" value="THAP"/>
    <property type="match status" value="1"/>
</dbReference>
<dbReference type="OrthoDB" id="7312725at2759"/>
<protein>
    <recommendedName>
        <fullName evidence="13">THAP-type domain-containing protein</fullName>
    </recommendedName>
</protein>
<dbReference type="KEGG" id="api:100569807"/>
<dbReference type="GO" id="GO:0005654">
    <property type="term" value="C:nucleoplasm"/>
    <property type="evidence" value="ECO:0007669"/>
    <property type="project" value="UniProtKB-SubCell"/>
</dbReference>
<evidence type="ECO:0000256" key="12">
    <source>
        <dbReference type="PROSITE-ProRule" id="PRU00309"/>
    </source>
</evidence>
<dbReference type="AlphaFoldDB" id="A0A8R2AE18"/>